<comment type="caution">
    <text evidence="2">The sequence shown here is derived from an EMBL/GenBank/DDBJ whole genome shotgun (WGS) entry which is preliminary data.</text>
</comment>
<accession>A0ABR1SSA0</accession>
<sequence length="404" mass="44560">MSMHDREMSEIHVAVRFNLKERLKAFTTASSINLTAHKHEDFTSAQIDRLRCFNGFFSSNYPNLFPTISRPDINIFLVLLRSTLAKTNGPPEVRICLNGLESHDQIIHFHQVLTQAHCRRYSDPLKLCFSTTFIQLVGPRTLSSSFHIAHKANTLAGSILRWNMFRADIISKSTIGGTIEIDGRSYAITIVHDSNQGHQSSGGRTSDSNSSSSERTLLENDSIDLEPPLVIDSWSNDGSRADNWDIKTTGVTTTTSDEHDIPGTSWLPKQEEVVLLGDWALIPIHPSCKLPNSYTLPGSSGTTSQLRYIVDFSEKVDRFPVSILSGTAKMGMMSRNISFLVQESGDSQEVWTAQLQPNESLQLGDSGSWVVDISNDSVIGSVTAASPGTAYIVPFADLMAKIRG</sequence>
<dbReference type="Proteomes" id="UP001396898">
    <property type="component" value="Unassembled WGS sequence"/>
</dbReference>
<protein>
    <submittedName>
        <fullName evidence="2">Uncharacterized protein</fullName>
    </submittedName>
</protein>
<keyword evidence="3" id="KW-1185">Reference proteome</keyword>
<evidence type="ECO:0000313" key="2">
    <source>
        <dbReference type="EMBL" id="KAK8037195.1"/>
    </source>
</evidence>
<proteinExistence type="predicted"/>
<name>A0ABR1SSA0_9PEZI</name>
<organism evidence="2 3">
    <name type="scientific">Apiospora marii</name>
    <dbReference type="NCBI Taxonomy" id="335849"/>
    <lineage>
        <taxon>Eukaryota</taxon>
        <taxon>Fungi</taxon>
        <taxon>Dikarya</taxon>
        <taxon>Ascomycota</taxon>
        <taxon>Pezizomycotina</taxon>
        <taxon>Sordariomycetes</taxon>
        <taxon>Xylariomycetidae</taxon>
        <taxon>Amphisphaeriales</taxon>
        <taxon>Apiosporaceae</taxon>
        <taxon>Apiospora</taxon>
    </lineage>
</organism>
<gene>
    <name evidence="2" type="ORF">PG991_000541</name>
</gene>
<reference evidence="2 3" key="1">
    <citation type="submission" date="2023-01" db="EMBL/GenBank/DDBJ databases">
        <title>Analysis of 21 Apiospora genomes using comparative genomics revels a genus with tremendous synthesis potential of carbohydrate active enzymes and secondary metabolites.</title>
        <authorList>
            <person name="Sorensen T."/>
        </authorList>
    </citation>
    <scope>NUCLEOTIDE SEQUENCE [LARGE SCALE GENOMIC DNA]</scope>
    <source>
        <strain evidence="2 3">CBS 20057</strain>
    </source>
</reference>
<dbReference type="EMBL" id="JAQQWI010000002">
    <property type="protein sequence ID" value="KAK8037195.1"/>
    <property type="molecule type" value="Genomic_DNA"/>
</dbReference>
<evidence type="ECO:0000313" key="3">
    <source>
        <dbReference type="Proteomes" id="UP001396898"/>
    </source>
</evidence>
<feature type="compositionally biased region" description="Low complexity" evidence="1">
    <location>
        <begin position="201"/>
        <end position="215"/>
    </location>
</feature>
<evidence type="ECO:0000256" key="1">
    <source>
        <dbReference type="SAM" id="MobiDB-lite"/>
    </source>
</evidence>
<feature type="region of interest" description="Disordered" evidence="1">
    <location>
        <begin position="194"/>
        <end position="218"/>
    </location>
</feature>